<evidence type="ECO:0000313" key="3">
    <source>
        <dbReference type="Proteomes" id="UP001066276"/>
    </source>
</evidence>
<reference evidence="2" key="1">
    <citation type="journal article" date="2022" name="bioRxiv">
        <title>Sequencing and chromosome-scale assembly of the giantPleurodeles waltlgenome.</title>
        <authorList>
            <person name="Brown T."/>
            <person name="Elewa A."/>
            <person name="Iarovenko S."/>
            <person name="Subramanian E."/>
            <person name="Araus A.J."/>
            <person name="Petzold A."/>
            <person name="Susuki M."/>
            <person name="Suzuki K.-i.T."/>
            <person name="Hayashi T."/>
            <person name="Toyoda A."/>
            <person name="Oliveira C."/>
            <person name="Osipova E."/>
            <person name="Leigh N.D."/>
            <person name="Simon A."/>
            <person name="Yun M.H."/>
        </authorList>
    </citation>
    <scope>NUCLEOTIDE SEQUENCE</scope>
    <source>
        <strain evidence="2">20211129_DDA</strain>
        <tissue evidence="2">Liver</tissue>
    </source>
</reference>
<dbReference type="AlphaFoldDB" id="A0AAV7NC07"/>
<name>A0AAV7NC07_PLEWA</name>
<protein>
    <submittedName>
        <fullName evidence="2">Uncharacterized protein</fullName>
    </submittedName>
</protein>
<accession>A0AAV7NC07</accession>
<sequence>MATPHTMRKDSSIKDLFAKPAGKKAEHIEKKCQPAPVTRSFRENLFRKLRDDIAALKQELAAVVKDIRRNMGELEQRIDSLERANDNKDGDLEEHKQEILALRDKMADLNYQLEDLENHLRRCNIRIKGVPFQADAGRLKDYVLHLFRYVAPELVETDILLDRTHRAGRPASSPGQS</sequence>
<feature type="coiled-coil region" evidence="1">
    <location>
        <begin position="46"/>
        <end position="126"/>
    </location>
</feature>
<dbReference type="Proteomes" id="UP001066276">
    <property type="component" value="Chromosome 8"/>
</dbReference>
<keyword evidence="3" id="KW-1185">Reference proteome</keyword>
<dbReference type="InterPro" id="IPR004244">
    <property type="entry name" value="Transposase_22"/>
</dbReference>
<comment type="caution">
    <text evidence="2">The sequence shown here is derived from an EMBL/GenBank/DDBJ whole genome shotgun (WGS) entry which is preliminary data.</text>
</comment>
<dbReference type="EMBL" id="JANPWB010000012">
    <property type="protein sequence ID" value="KAJ1112672.1"/>
    <property type="molecule type" value="Genomic_DNA"/>
</dbReference>
<evidence type="ECO:0000256" key="1">
    <source>
        <dbReference type="SAM" id="Coils"/>
    </source>
</evidence>
<dbReference type="Gene3D" id="1.20.5.1700">
    <property type="match status" value="1"/>
</dbReference>
<organism evidence="2 3">
    <name type="scientific">Pleurodeles waltl</name>
    <name type="common">Iberian ribbed newt</name>
    <dbReference type="NCBI Taxonomy" id="8319"/>
    <lineage>
        <taxon>Eukaryota</taxon>
        <taxon>Metazoa</taxon>
        <taxon>Chordata</taxon>
        <taxon>Craniata</taxon>
        <taxon>Vertebrata</taxon>
        <taxon>Euteleostomi</taxon>
        <taxon>Amphibia</taxon>
        <taxon>Batrachia</taxon>
        <taxon>Caudata</taxon>
        <taxon>Salamandroidea</taxon>
        <taxon>Salamandridae</taxon>
        <taxon>Pleurodelinae</taxon>
        <taxon>Pleurodeles</taxon>
    </lineage>
</organism>
<dbReference type="PANTHER" id="PTHR11505">
    <property type="entry name" value="L1 TRANSPOSABLE ELEMENT-RELATED"/>
    <property type="match status" value="1"/>
</dbReference>
<evidence type="ECO:0000313" key="2">
    <source>
        <dbReference type="EMBL" id="KAJ1112672.1"/>
    </source>
</evidence>
<gene>
    <name evidence="2" type="ORF">NDU88_000933</name>
</gene>
<proteinExistence type="predicted"/>
<keyword evidence="1" id="KW-0175">Coiled coil</keyword>